<name>A0A852X1G6_9MICO</name>
<dbReference type="PANTHER" id="PTHR42695">
    <property type="entry name" value="GLUTAMINE AMIDOTRANSFERASE YLR126C-RELATED"/>
    <property type="match status" value="1"/>
</dbReference>
<keyword evidence="3" id="KW-1185">Reference proteome</keyword>
<dbReference type="Pfam" id="PF00117">
    <property type="entry name" value="GATase"/>
    <property type="match status" value="1"/>
</dbReference>
<evidence type="ECO:0000313" key="3">
    <source>
        <dbReference type="Proteomes" id="UP000592181"/>
    </source>
</evidence>
<dbReference type="EMBL" id="JACBZX010000001">
    <property type="protein sequence ID" value="NYG36946.1"/>
    <property type="molecule type" value="Genomic_DNA"/>
</dbReference>
<evidence type="ECO:0000259" key="1">
    <source>
        <dbReference type="Pfam" id="PF00117"/>
    </source>
</evidence>
<sequence>MSTVLVIQHQETCPPARVGAWLEGSSLTLDVRRPDLGDPLPGRLEHDGLLVLGGTVGATDDEDGPWLPATRALVADAAARSRPVLGICLGHQIAAVALGGRIGRNPSGHTVGLHEVTRTAAGEGGGDPLAAALAPTSAVPQWNTDVVLDLPDGSEVLARNDLGDLMMVRFAATVWGIQGHPEASADMLAAWATTNPPPADVDREAMLRRVTEGADEVVAAWRPVVEAWAGLVAAPAGG</sequence>
<proteinExistence type="predicted"/>
<dbReference type="InterPro" id="IPR044992">
    <property type="entry name" value="ChyE-like"/>
</dbReference>
<dbReference type="InterPro" id="IPR017926">
    <property type="entry name" value="GATASE"/>
</dbReference>
<organism evidence="2 3">
    <name type="scientific">Janibacter alkaliphilus</name>
    <dbReference type="NCBI Taxonomy" id="1069963"/>
    <lineage>
        <taxon>Bacteria</taxon>
        <taxon>Bacillati</taxon>
        <taxon>Actinomycetota</taxon>
        <taxon>Actinomycetes</taxon>
        <taxon>Micrococcales</taxon>
        <taxon>Intrasporangiaceae</taxon>
        <taxon>Janibacter</taxon>
    </lineage>
</organism>
<dbReference type="CDD" id="cd01741">
    <property type="entry name" value="GATase1_1"/>
    <property type="match status" value="1"/>
</dbReference>
<dbReference type="GO" id="GO:0003922">
    <property type="term" value="F:GMP synthase (glutamine-hydrolyzing) activity"/>
    <property type="evidence" value="ECO:0007669"/>
    <property type="project" value="UniProtKB-EC"/>
</dbReference>
<dbReference type="EC" id="6.3.5.2" evidence="2"/>
<dbReference type="GO" id="GO:0005829">
    <property type="term" value="C:cytosol"/>
    <property type="evidence" value="ECO:0007669"/>
    <property type="project" value="TreeGrafter"/>
</dbReference>
<dbReference type="RefSeq" id="WP_179462382.1">
    <property type="nucleotide sequence ID" value="NZ_JACBZX010000001.1"/>
</dbReference>
<comment type="caution">
    <text evidence="2">The sequence shown here is derived from an EMBL/GenBank/DDBJ whole genome shotgun (WGS) entry which is preliminary data.</text>
</comment>
<dbReference type="Gene3D" id="3.40.50.880">
    <property type="match status" value="1"/>
</dbReference>
<dbReference type="PROSITE" id="PS51273">
    <property type="entry name" value="GATASE_TYPE_1"/>
    <property type="match status" value="1"/>
</dbReference>
<dbReference type="SUPFAM" id="SSF52317">
    <property type="entry name" value="Class I glutamine amidotransferase-like"/>
    <property type="match status" value="1"/>
</dbReference>
<keyword evidence="2" id="KW-0436">Ligase</keyword>
<evidence type="ECO:0000313" key="2">
    <source>
        <dbReference type="EMBL" id="NYG36946.1"/>
    </source>
</evidence>
<gene>
    <name evidence="2" type="ORF">BJY28_001415</name>
</gene>
<dbReference type="PANTHER" id="PTHR42695:SF5">
    <property type="entry name" value="GLUTAMINE AMIDOTRANSFERASE YLR126C-RELATED"/>
    <property type="match status" value="1"/>
</dbReference>
<accession>A0A852X1G6</accession>
<dbReference type="AlphaFoldDB" id="A0A852X1G6"/>
<dbReference type="Proteomes" id="UP000592181">
    <property type="component" value="Unassembled WGS sequence"/>
</dbReference>
<reference evidence="2 3" key="1">
    <citation type="submission" date="2020-07" db="EMBL/GenBank/DDBJ databases">
        <title>Sequencing the genomes of 1000 actinobacteria strains.</title>
        <authorList>
            <person name="Klenk H.-P."/>
        </authorList>
    </citation>
    <scope>NUCLEOTIDE SEQUENCE [LARGE SCALE GENOMIC DNA]</scope>
    <source>
        <strain evidence="2 3">DSM 24723</strain>
    </source>
</reference>
<feature type="domain" description="Glutamine amidotransferase" evidence="1">
    <location>
        <begin position="45"/>
        <end position="184"/>
    </location>
</feature>
<dbReference type="InterPro" id="IPR029062">
    <property type="entry name" value="Class_I_gatase-like"/>
</dbReference>
<protein>
    <submittedName>
        <fullName evidence="2">GMP synthase (Glutamine-hydrolyzing)</fullName>
        <ecNumber evidence="2">6.3.5.2</ecNumber>
    </submittedName>
</protein>